<dbReference type="EMBL" id="MT141195">
    <property type="protein sequence ID" value="QJA56023.1"/>
    <property type="molecule type" value="Genomic_DNA"/>
</dbReference>
<evidence type="ECO:0008006" key="3">
    <source>
        <dbReference type="Google" id="ProtNLM"/>
    </source>
</evidence>
<gene>
    <name evidence="2" type="ORF">MM415A00919_0017</name>
    <name evidence="1" type="ORF">MM415B01941_0014</name>
</gene>
<evidence type="ECO:0000313" key="1">
    <source>
        <dbReference type="EMBL" id="QJA56023.1"/>
    </source>
</evidence>
<dbReference type="AlphaFoldDB" id="A0A6M3IF90"/>
<reference evidence="1" key="1">
    <citation type="submission" date="2020-03" db="EMBL/GenBank/DDBJ databases">
        <title>The deep terrestrial virosphere.</title>
        <authorList>
            <person name="Holmfeldt K."/>
            <person name="Nilsson E."/>
            <person name="Simone D."/>
            <person name="Lopez-Fernandez M."/>
            <person name="Wu X."/>
            <person name="de Brujin I."/>
            <person name="Lundin D."/>
            <person name="Andersson A."/>
            <person name="Bertilsson S."/>
            <person name="Dopson M."/>
        </authorList>
    </citation>
    <scope>NUCLEOTIDE SEQUENCE</scope>
    <source>
        <strain evidence="2">MM415A00919</strain>
        <strain evidence="1">MM415B01941</strain>
    </source>
</reference>
<protein>
    <recommendedName>
        <fullName evidence="3">Syntaxin N-terminal domain-containing protein</fullName>
    </recommendedName>
</protein>
<name>A0A6M3IF90_9ZZZZ</name>
<dbReference type="EMBL" id="MT142376">
    <property type="protein sequence ID" value="QJA79320.1"/>
    <property type="molecule type" value="Genomic_DNA"/>
</dbReference>
<organism evidence="1">
    <name type="scientific">viral metagenome</name>
    <dbReference type="NCBI Taxonomy" id="1070528"/>
    <lineage>
        <taxon>unclassified sequences</taxon>
        <taxon>metagenomes</taxon>
        <taxon>organismal metagenomes</taxon>
    </lineage>
</organism>
<evidence type="ECO:0000313" key="2">
    <source>
        <dbReference type="EMBL" id="QJA79320.1"/>
    </source>
</evidence>
<proteinExistence type="predicted"/>
<accession>A0A6M3IF90</accession>
<sequence length="86" mass="10160">MLSKIIKLEDIKDDFDNTDNHLDDRRVIRDFMEFTIEAFKTLTDEVVRLKEMVKSQSYQISDLRKRVNSSYPNEEEIKSMKVGGTD</sequence>